<dbReference type="RefSeq" id="WP_345230364.1">
    <property type="nucleotide sequence ID" value="NZ_BAABIQ010000005.1"/>
</dbReference>
<name>A0ABP9AK24_9SPHI</name>
<keyword evidence="3" id="KW-0328">Glycosyltransferase</keyword>
<protein>
    <submittedName>
        <fullName evidence="13">Biosynthetic peptidoglycan transglycosylase</fullName>
    </submittedName>
</protein>
<feature type="domain" description="Glycosyl transferase family 51" evidence="12">
    <location>
        <begin position="435"/>
        <end position="591"/>
    </location>
</feature>
<evidence type="ECO:0000256" key="7">
    <source>
        <dbReference type="ARBA" id="ARBA00022984"/>
    </source>
</evidence>
<evidence type="ECO:0000256" key="1">
    <source>
        <dbReference type="ARBA" id="ARBA00022475"/>
    </source>
</evidence>
<evidence type="ECO:0000256" key="3">
    <source>
        <dbReference type="ARBA" id="ARBA00022676"/>
    </source>
</evidence>
<organism evidence="13 14">
    <name type="scientific">Olivibacter ginsenosidimutans</name>
    <dbReference type="NCBI Taxonomy" id="1176537"/>
    <lineage>
        <taxon>Bacteria</taxon>
        <taxon>Pseudomonadati</taxon>
        <taxon>Bacteroidota</taxon>
        <taxon>Sphingobacteriia</taxon>
        <taxon>Sphingobacteriales</taxon>
        <taxon>Sphingobacteriaceae</taxon>
        <taxon>Olivibacter</taxon>
    </lineage>
</organism>
<dbReference type="Pfam" id="PF00912">
    <property type="entry name" value="Transgly"/>
    <property type="match status" value="1"/>
</dbReference>
<dbReference type="InterPro" id="IPR023346">
    <property type="entry name" value="Lysozyme-like_dom_sf"/>
</dbReference>
<keyword evidence="4" id="KW-0808">Transferase</keyword>
<keyword evidence="1" id="KW-1003">Cell membrane</keyword>
<keyword evidence="8 11" id="KW-1133">Transmembrane helix</keyword>
<comment type="caution">
    <text evidence="13">The sequence shown here is derived from an EMBL/GenBank/DDBJ whole genome shotgun (WGS) entry which is preliminary data.</text>
</comment>
<keyword evidence="10" id="KW-0961">Cell wall biogenesis/degradation</keyword>
<evidence type="ECO:0000256" key="10">
    <source>
        <dbReference type="ARBA" id="ARBA00023316"/>
    </source>
</evidence>
<evidence type="ECO:0000313" key="13">
    <source>
        <dbReference type="EMBL" id="GAA4782287.1"/>
    </source>
</evidence>
<keyword evidence="14" id="KW-1185">Reference proteome</keyword>
<evidence type="ECO:0000256" key="11">
    <source>
        <dbReference type="SAM" id="Phobius"/>
    </source>
</evidence>
<evidence type="ECO:0000256" key="5">
    <source>
        <dbReference type="ARBA" id="ARBA00022692"/>
    </source>
</evidence>
<keyword evidence="9 11" id="KW-0472">Membrane</keyword>
<evidence type="ECO:0000256" key="9">
    <source>
        <dbReference type="ARBA" id="ARBA00023136"/>
    </source>
</evidence>
<reference evidence="14" key="1">
    <citation type="journal article" date="2019" name="Int. J. Syst. Evol. Microbiol.">
        <title>The Global Catalogue of Microorganisms (GCM) 10K type strain sequencing project: providing services to taxonomists for standard genome sequencing and annotation.</title>
        <authorList>
            <consortium name="The Broad Institute Genomics Platform"/>
            <consortium name="The Broad Institute Genome Sequencing Center for Infectious Disease"/>
            <person name="Wu L."/>
            <person name="Ma J."/>
        </authorList>
    </citation>
    <scope>NUCLEOTIDE SEQUENCE [LARGE SCALE GENOMIC DNA]</scope>
    <source>
        <strain evidence="14">JCM 18200</strain>
    </source>
</reference>
<evidence type="ECO:0000313" key="14">
    <source>
        <dbReference type="Proteomes" id="UP001501411"/>
    </source>
</evidence>
<dbReference type="InterPro" id="IPR011812">
    <property type="entry name" value="Pep_trsgly"/>
</dbReference>
<evidence type="ECO:0000256" key="2">
    <source>
        <dbReference type="ARBA" id="ARBA00022519"/>
    </source>
</evidence>
<keyword evidence="6" id="KW-0133">Cell shape</keyword>
<dbReference type="InterPro" id="IPR001264">
    <property type="entry name" value="Glyco_trans_51"/>
</dbReference>
<keyword evidence="5 11" id="KW-0812">Transmembrane</keyword>
<evidence type="ECO:0000256" key="6">
    <source>
        <dbReference type="ARBA" id="ARBA00022960"/>
    </source>
</evidence>
<feature type="transmembrane region" description="Helical" evidence="11">
    <location>
        <begin position="21"/>
        <end position="41"/>
    </location>
</feature>
<evidence type="ECO:0000256" key="4">
    <source>
        <dbReference type="ARBA" id="ARBA00022679"/>
    </source>
</evidence>
<dbReference type="InterPro" id="IPR036950">
    <property type="entry name" value="PBP_transglycosylase"/>
</dbReference>
<proteinExistence type="predicted"/>
<gene>
    <name evidence="13" type="ORF">GCM10023231_07410</name>
</gene>
<keyword evidence="7" id="KW-0573">Peptidoglycan synthesis</keyword>
<dbReference type="SUPFAM" id="SSF53955">
    <property type="entry name" value="Lysozyme-like"/>
    <property type="match status" value="1"/>
</dbReference>
<dbReference type="PANTHER" id="PTHR30400">
    <property type="entry name" value="MONOFUNCTIONAL BIOSYNTHETIC PEPTIDOGLYCAN TRANSGLYCOSYLASE"/>
    <property type="match status" value="1"/>
</dbReference>
<accession>A0ABP9AK24</accession>
<evidence type="ECO:0000259" key="12">
    <source>
        <dbReference type="Pfam" id="PF00912"/>
    </source>
</evidence>
<dbReference type="EMBL" id="BAABIQ010000005">
    <property type="protein sequence ID" value="GAA4782287.1"/>
    <property type="molecule type" value="Genomic_DNA"/>
</dbReference>
<dbReference type="Gene3D" id="1.10.3810.10">
    <property type="entry name" value="Biosynthetic peptidoglycan transglycosylase-like"/>
    <property type="match status" value="1"/>
</dbReference>
<dbReference type="PANTHER" id="PTHR30400:SF0">
    <property type="entry name" value="BIOSYNTHETIC PEPTIDOGLYCAN TRANSGLYCOSYLASE"/>
    <property type="match status" value="1"/>
</dbReference>
<evidence type="ECO:0000256" key="8">
    <source>
        <dbReference type="ARBA" id="ARBA00022989"/>
    </source>
</evidence>
<dbReference type="Proteomes" id="UP001501411">
    <property type="component" value="Unassembled WGS sequence"/>
</dbReference>
<sequence length="682" mass="78022">MLRDYIKQINIRRINPRHLKISLIILGGILFIGLLAIILIYNKRETLLEKALVKVKKEALHDYDLEVSIQKAYFSGFSKVTFERFRVKPRNREQLLGVDFLDVDLKLWPLLSGDVKVFALNMHDAKLSFIKKDSLSNYDFLFRKKDIDTTQQTKGKMNLAEVANKLINSVLYKIPENMELKKFEVSYQDDSTRQHINIPQAIIAQGDLTSTLILNRKEAVWHAEGQLNPSKKQLYVKLYAEGKAVELPVIKRKYGLTLKFDTLETNLNQVVLNGNELKMTGGWSAKNLILQHWRISENNITVPQGYMDAEVLIGENYIGLDKKTTVRIKKLVAHPFGKITFKPHRTIELGVEIPQIAAQDMFDSFPEGMFDNLEGIRVAGKLQYHLDLYADLDQPDSVRLSAGMDKKDFRINSWGKTNLSKINAPFTYVPYEDGKPMRSILVGPENPNFTSINEISPYLKNAILTAEDPSFFSHKGFVEDAFKASITANLKAKSFKRGGSTISMQLVKNVYLGREKTLARKIEEILMVWLIENNQVVNKSRMFEVYLNVIEWGRNVYGIGEASRFYFGKDPSQLNLGESIYLASIVPKPKTGLYPFQYDGHLKSYLSGYFRLIGGLMARRGLIQQDSSNYGFYNVTLREALRPARPDTLKVDTVKPDNPETELEETKSFLEKLFGKDKKKEE</sequence>
<keyword evidence="2" id="KW-0997">Cell inner membrane</keyword>